<accession>A0A8J3HZZ3</accession>
<dbReference type="PRINTS" id="PR00919">
    <property type="entry name" value="THERMOPTASE"/>
</dbReference>
<sequence length="367" mass="41279">MSDIRLQRMAKVLVNYSISVKKGDRVAIMAQPQAAPLIREIVREALHAGGHPETFVSLPGINEILLKEGSDEQIQYIPNSYRQTFEEFETFISIESSDNTKGLSGVDTSRMALLQQSRREIIGNYMKRSADGSLRWNICMFPTSAYAQDADMSLSDFEEFVYKACKLNDEDPVASWQELSRQQQRYVEWLKGKRSIHVIGKDTDLTLSIEGRSFINDDGKKNFPGGEFFTSPIETSANGYIRYSFPAAVNGRSVEDVRLRFENGVVVEATAAQGQDYLEKMLSLDEGARRLGEFAFGNNRDVDRCIKNILFDEKMGGTIHLALGNGFPEVGGKNMSALHWDMVCDLRQGSEIRIDGELFSKDGQFVF</sequence>
<evidence type="ECO:0000256" key="8">
    <source>
        <dbReference type="ARBA" id="ARBA00022801"/>
    </source>
</evidence>
<comment type="caution">
    <text evidence="10">The sequence shown here is derived from an EMBL/GenBank/DDBJ whole genome shotgun (WGS) entry which is preliminary data.</text>
</comment>
<organism evidence="10 11">
    <name type="scientific">Ktedonospora formicarum</name>
    <dbReference type="NCBI Taxonomy" id="2778364"/>
    <lineage>
        <taxon>Bacteria</taxon>
        <taxon>Bacillati</taxon>
        <taxon>Chloroflexota</taxon>
        <taxon>Ktedonobacteria</taxon>
        <taxon>Ktedonobacterales</taxon>
        <taxon>Ktedonobacteraceae</taxon>
        <taxon>Ktedonospora</taxon>
    </lineage>
</organism>
<comment type="similarity">
    <text evidence="4">Belongs to the peptidase M29 family.</text>
</comment>
<reference evidence="10" key="1">
    <citation type="submission" date="2020-10" db="EMBL/GenBank/DDBJ databases">
        <title>Taxonomic study of unclassified bacteria belonging to the class Ktedonobacteria.</title>
        <authorList>
            <person name="Yabe S."/>
            <person name="Wang C.M."/>
            <person name="Zheng Y."/>
            <person name="Sakai Y."/>
            <person name="Cavaletti L."/>
            <person name="Monciardini P."/>
            <person name="Donadio S."/>
        </authorList>
    </citation>
    <scope>NUCLEOTIDE SEQUENCE</scope>
    <source>
        <strain evidence="10">SOSP1-1</strain>
    </source>
</reference>
<evidence type="ECO:0000256" key="4">
    <source>
        <dbReference type="ARBA" id="ARBA00008236"/>
    </source>
</evidence>
<protein>
    <submittedName>
        <fullName evidence="10">Aminopeptidase</fullName>
    </submittedName>
</protein>
<dbReference type="GO" id="GO:0008237">
    <property type="term" value="F:metallopeptidase activity"/>
    <property type="evidence" value="ECO:0007669"/>
    <property type="project" value="UniProtKB-KW"/>
</dbReference>
<keyword evidence="5 10" id="KW-0031">Aminopeptidase</keyword>
<evidence type="ECO:0000256" key="5">
    <source>
        <dbReference type="ARBA" id="ARBA00022438"/>
    </source>
</evidence>
<proteinExistence type="inferred from homology"/>
<dbReference type="RefSeq" id="WP_220193055.1">
    <property type="nucleotide sequence ID" value="NZ_BNJF01000001.1"/>
</dbReference>
<evidence type="ECO:0000313" key="11">
    <source>
        <dbReference type="Proteomes" id="UP000612362"/>
    </source>
</evidence>
<dbReference type="GO" id="GO:0046872">
    <property type="term" value="F:metal ion binding"/>
    <property type="evidence" value="ECO:0007669"/>
    <property type="project" value="UniProtKB-KW"/>
</dbReference>
<comment type="cofactor">
    <cofactor evidence="2">
        <name>Mg(2+)</name>
        <dbReference type="ChEBI" id="CHEBI:18420"/>
    </cofactor>
</comment>
<dbReference type="InterPro" id="IPR052170">
    <property type="entry name" value="M29_Exopeptidase"/>
</dbReference>
<evidence type="ECO:0000256" key="6">
    <source>
        <dbReference type="ARBA" id="ARBA00022670"/>
    </source>
</evidence>
<keyword evidence="11" id="KW-1185">Reference proteome</keyword>
<evidence type="ECO:0000256" key="9">
    <source>
        <dbReference type="ARBA" id="ARBA00023049"/>
    </source>
</evidence>
<gene>
    <name evidence="10" type="ORF">KSX_17560</name>
</gene>
<dbReference type="SUPFAM" id="SSF144052">
    <property type="entry name" value="Thermophilic metalloprotease-like"/>
    <property type="match status" value="1"/>
</dbReference>
<keyword evidence="8" id="KW-0378">Hydrolase</keyword>
<evidence type="ECO:0000256" key="3">
    <source>
        <dbReference type="ARBA" id="ARBA00001947"/>
    </source>
</evidence>
<dbReference type="PANTHER" id="PTHR34448:SF1">
    <property type="entry name" value="BLL6088 PROTEIN"/>
    <property type="match status" value="1"/>
</dbReference>
<evidence type="ECO:0000313" key="10">
    <source>
        <dbReference type="EMBL" id="GHO43593.1"/>
    </source>
</evidence>
<dbReference type="Pfam" id="PF02073">
    <property type="entry name" value="Peptidase_M29"/>
    <property type="match status" value="1"/>
</dbReference>
<comment type="cofactor">
    <cofactor evidence="1">
        <name>Co(2+)</name>
        <dbReference type="ChEBI" id="CHEBI:48828"/>
    </cofactor>
</comment>
<dbReference type="PANTHER" id="PTHR34448">
    <property type="entry name" value="AMINOPEPTIDASE"/>
    <property type="match status" value="1"/>
</dbReference>
<dbReference type="Gene3D" id="3.40.1830.10">
    <property type="entry name" value="Thermophilic metalloprotease (M29)"/>
    <property type="match status" value="1"/>
</dbReference>
<dbReference type="AlphaFoldDB" id="A0A8J3HZZ3"/>
<evidence type="ECO:0000256" key="1">
    <source>
        <dbReference type="ARBA" id="ARBA00001941"/>
    </source>
</evidence>
<dbReference type="EMBL" id="BNJF01000001">
    <property type="protein sequence ID" value="GHO43593.1"/>
    <property type="molecule type" value="Genomic_DNA"/>
</dbReference>
<comment type="cofactor">
    <cofactor evidence="3">
        <name>Zn(2+)</name>
        <dbReference type="ChEBI" id="CHEBI:29105"/>
    </cofactor>
</comment>
<keyword evidence="7" id="KW-0479">Metal-binding</keyword>
<keyword evidence="9" id="KW-0482">Metalloprotease</keyword>
<name>A0A8J3HZZ3_9CHLR</name>
<evidence type="ECO:0000256" key="2">
    <source>
        <dbReference type="ARBA" id="ARBA00001946"/>
    </source>
</evidence>
<dbReference type="InterPro" id="IPR000787">
    <property type="entry name" value="Peptidase_M29"/>
</dbReference>
<evidence type="ECO:0000256" key="7">
    <source>
        <dbReference type="ARBA" id="ARBA00022723"/>
    </source>
</evidence>
<dbReference type="GO" id="GO:0004177">
    <property type="term" value="F:aminopeptidase activity"/>
    <property type="evidence" value="ECO:0007669"/>
    <property type="project" value="UniProtKB-KW"/>
</dbReference>
<keyword evidence="6" id="KW-0645">Protease</keyword>
<dbReference type="GO" id="GO:0006508">
    <property type="term" value="P:proteolysis"/>
    <property type="evidence" value="ECO:0007669"/>
    <property type="project" value="UniProtKB-KW"/>
</dbReference>
<dbReference type="Proteomes" id="UP000612362">
    <property type="component" value="Unassembled WGS sequence"/>
</dbReference>
<dbReference type="InterPro" id="IPR035097">
    <property type="entry name" value="M29_N-terminal"/>
</dbReference>